<reference evidence="2" key="1">
    <citation type="submission" date="2018-05" db="EMBL/GenBank/DDBJ databases">
        <authorList>
            <person name="Feng T."/>
        </authorList>
    </citation>
    <scope>NUCLEOTIDE SEQUENCE [LARGE SCALE GENOMIC DNA]</scope>
    <source>
        <strain evidence="2">S27</strain>
    </source>
</reference>
<gene>
    <name evidence="1" type="ORF">DLM46_35235</name>
</gene>
<dbReference type="Pfam" id="PF11927">
    <property type="entry name" value="HODM_asu-like"/>
    <property type="match status" value="1"/>
</dbReference>
<organism evidence="1 2">
    <name type="scientific">Paraburkholderia lacunae</name>
    <dbReference type="NCBI Taxonomy" id="2211104"/>
    <lineage>
        <taxon>Bacteria</taxon>
        <taxon>Pseudomonadati</taxon>
        <taxon>Pseudomonadota</taxon>
        <taxon>Betaproteobacteria</taxon>
        <taxon>Burkholderiales</taxon>
        <taxon>Burkholderiaceae</taxon>
        <taxon>Paraburkholderia</taxon>
    </lineage>
</organism>
<evidence type="ECO:0000313" key="1">
    <source>
        <dbReference type="EMBL" id="RDJ98002.1"/>
    </source>
</evidence>
<dbReference type="EMBL" id="QHKS01000041">
    <property type="protein sequence ID" value="RDJ98002.1"/>
    <property type="molecule type" value="Genomic_DNA"/>
</dbReference>
<comment type="caution">
    <text evidence="1">The sequence shown here is derived from an EMBL/GenBank/DDBJ whole genome shotgun (WGS) entry which is preliminary data.</text>
</comment>
<dbReference type="Proteomes" id="UP000254875">
    <property type="component" value="Unassembled WGS sequence"/>
</dbReference>
<dbReference type="AlphaFoldDB" id="A0A370MXE7"/>
<keyword evidence="2" id="KW-1185">Reference proteome</keyword>
<dbReference type="RefSeq" id="WP_115108894.1">
    <property type="nucleotide sequence ID" value="NZ_QHKS01000041.1"/>
</dbReference>
<evidence type="ECO:0008006" key="3">
    <source>
        <dbReference type="Google" id="ProtNLM"/>
    </source>
</evidence>
<proteinExistence type="predicted"/>
<accession>A0A370MXE7</accession>
<sequence>MSVILKPAESYREAFSFRNSEAAIARFPFPFPEDGYRYSVNLEPATPRDPGSVFEHWFDIDEHYRSEVAERAIVLQNDPRRCLVMPHMQKASWDALEMIMEHLAQDYPELFSLRRKGDQWIWRNRALGIEQAFRFGDAQTLPCEPLEYVMRQTQGDIALLDQRDGDLFMDAGVVTGPADWSLAFDAGMSFRQWHSPVPMAHEMGIFDRALKYLLNIQVDRPVRRLNWTLTINPRLDTAPENYHLWGAERGQVSPENVAQCVHLRVELQFMARLPQSNALMFSIRTYLASMAELVTHPGWARRLHRVLRDLPGPIADYKGMTRYRTTLVDWLSQFDDGVQHAAEVPHPQTPSPLE</sequence>
<protein>
    <recommendedName>
        <fullName evidence="3">DUF3445 domain-containing protein</fullName>
    </recommendedName>
</protein>
<dbReference type="OrthoDB" id="5242510at2"/>
<dbReference type="InterPro" id="IPR021848">
    <property type="entry name" value="HODM_asu-like"/>
</dbReference>
<name>A0A370MXE7_9BURK</name>
<evidence type="ECO:0000313" key="2">
    <source>
        <dbReference type="Proteomes" id="UP000254875"/>
    </source>
</evidence>